<dbReference type="InterPro" id="IPR003765">
    <property type="entry name" value="NO3_reductase_chaperone_NarJ"/>
</dbReference>
<reference evidence="3" key="1">
    <citation type="submission" date="2018-06" db="EMBL/GenBank/DDBJ databases">
        <authorList>
            <person name="Zhirakovskaya E."/>
        </authorList>
    </citation>
    <scope>NUCLEOTIDE SEQUENCE</scope>
</reference>
<dbReference type="AlphaFoldDB" id="A0A3B0UBH7"/>
<dbReference type="GO" id="GO:0051082">
    <property type="term" value="F:unfolded protein binding"/>
    <property type="evidence" value="ECO:0007669"/>
    <property type="project" value="InterPro"/>
</dbReference>
<dbReference type="GO" id="GO:0016491">
    <property type="term" value="F:oxidoreductase activity"/>
    <property type="evidence" value="ECO:0007669"/>
    <property type="project" value="UniProtKB-KW"/>
</dbReference>
<protein>
    <submittedName>
        <fullName evidence="3">Respiratory nitrate reductase delta chain</fullName>
        <ecNumber evidence="3">1.7.99.4</ecNumber>
    </submittedName>
</protein>
<dbReference type="Gene3D" id="1.10.3480.10">
    <property type="entry name" value="TorD-like"/>
    <property type="match status" value="1"/>
</dbReference>
<keyword evidence="3" id="KW-0560">Oxidoreductase</keyword>
<dbReference type="InterPro" id="IPR036411">
    <property type="entry name" value="TorD-like_sf"/>
</dbReference>
<dbReference type="Pfam" id="PF02613">
    <property type="entry name" value="Nitrate_red_del"/>
    <property type="match status" value="1"/>
</dbReference>
<dbReference type="PANTHER" id="PTHR43680:SF2">
    <property type="entry name" value="NITRATE REDUCTASE MOLYBDENUM COFACTOR ASSEMBLY CHAPERONE NARJ"/>
    <property type="match status" value="1"/>
</dbReference>
<dbReference type="NCBIfam" id="TIGR00684">
    <property type="entry name" value="narJ"/>
    <property type="match status" value="1"/>
</dbReference>
<feature type="region of interest" description="Disordered" evidence="2">
    <location>
        <begin position="206"/>
        <end position="240"/>
    </location>
</feature>
<dbReference type="PANTHER" id="PTHR43680">
    <property type="entry name" value="NITRATE REDUCTASE MOLYBDENUM COFACTOR ASSEMBLY CHAPERONE"/>
    <property type="match status" value="1"/>
</dbReference>
<evidence type="ECO:0000256" key="2">
    <source>
        <dbReference type="SAM" id="MobiDB-lite"/>
    </source>
</evidence>
<gene>
    <name evidence="3" type="ORF">MNBD_ALPHA12-324</name>
</gene>
<dbReference type="InterPro" id="IPR020945">
    <property type="entry name" value="DMSO/NO3_reduct_chaperone"/>
</dbReference>
<evidence type="ECO:0000313" key="3">
    <source>
        <dbReference type="EMBL" id="VAW16836.1"/>
    </source>
</evidence>
<dbReference type="EMBL" id="UOEO01000059">
    <property type="protein sequence ID" value="VAW16836.1"/>
    <property type="molecule type" value="Genomic_DNA"/>
</dbReference>
<accession>A0A3B0UBH7</accession>
<dbReference type="EC" id="1.7.99.4" evidence="3"/>
<organism evidence="3">
    <name type="scientific">hydrothermal vent metagenome</name>
    <dbReference type="NCBI Taxonomy" id="652676"/>
    <lineage>
        <taxon>unclassified sequences</taxon>
        <taxon>metagenomes</taxon>
        <taxon>ecological metagenomes</taxon>
    </lineage>
</organism>
<dbReference type="SUPFAM" id="SSF89155">
    <property type="entry name" value="TorD-like"/>
    <property type="match status" value="1"/>
</dbReference>
<feature type="non-terminal residue" evidence="3">
    <location>
        <position position="1"/>
    </location>
</feature>
<proteinExistence type="predicted"/>
<name>A0A3B0UBH7_9ZZZZ</name>
<dbReference type="GO" id="GO:0016530">
    <property type="term" value="F:metallochaperone activity"/>
    <property type="evidence" value="ECO:0007669"/>
    <property type="project" value="TreeGrafter"/>
</dbReference>
<dbReference type="GO" id="GO:0051131">
    <property type="term" value="P:chaperone-mediated protein complex assembly"/>
    <property type="evidence" value="ECO:0007669"/>
    <property type="project" value="InterPro"/>
</dbReference>
<sequence length="240" mass="26836">AEKMANTLKVLSALLSYPQKELIAAGPELEAALDADSQAGKKAKAWTSALIKDICAHDVYDAQERYVLLFDRTRTNSLHLFEHVHGESRDRGQAMVDLAVMYEAQGFDINARELPDYIPMFLEYLSTQSEQEVHNLLGQTLHILVAIRERLQKRKSIYANAFLALEDMARSKPDMAAVAEILSEPEDDPNDLKALDKIWEEEAVTFGAGQGSDPCGPDRLRTQIRAHNRPAPQPEQSGEH</sequence>
<keyword evidence="1" id="KW-0534">Nitrate assimilation</keyword>
<dbReference type="GO" id="GO:0042128">
    <property type="term" value="P:nitrate assimilation"/>
    <property type="evidence" value="ECO:0007669"/>
    <property type="project" value="UniProtKB-KW"/>
</dbReference>
<evidence type="ECO:0000256" key="1">
    <source>
        <dbReference type="ARBA" id="ARBA00023063"/>
    </source>
</evidence>